<dbReference type="GO" id="GO:0006269">
    <property type="term" value="P:DNA replication, synthesis of primer"/>
    <property type="evidence" value="ECO:0007669"/>
    <property type="project" value="Ensembl"/>
</dbReference>
<dbReference type="GO" id="GO:0006270">
    <property type="term" value="P:DNA replication initiation"/>
    <property type="evidence" value="ECO:0007669"/>
    <property type="project" value="Ensembl"/>
</dbReference>
<feature type="domain" description="DNA polymerase alpha/delta/epsilon subunit B" evidence="10">
    <location>
        <begin position="342"/>
        <end position="549"/>
    </location>
</feature>
<evidence type="ECO:0000256" key="7">
    <source>
        <dbReference type="ARBA" id="ARBA00054252"/>
    </source>
</evidence>
<dbReference type="FunFam" id="3.60.21.60:FF:000002">
    <property type="entry name" value="DNA polymerase alpha subunit B"/>
    <property type="match status" value="1"/>
</dbReference>
<dbReference type="GeneTree" id="ENSGT00390000016784"/>
<evidence type="ECO:0000256" key="8">
    <source>
        <dbReference type="ARBA" id="ARBA00075248"/>
    </source>
</evidence>
<gene>
    <name evidence="13" type="primary">POLA2</name>
</gene>
<evidence type="ECO:0000256" key="3">
    <source>
        <dbReference type="ARBA" id="ARBA00018596"/>
    </source>
</evidence>
<dbReference type="GO" id="GO:0003677">
    <property type="term" value="F:DNA binding"/>
    <property type="evidence" value="ECO:0007669"/>
    <property type="project" value="InterPro"/>
</dbReference>
<dbReference type="Pfam" id="PF04042">
    <property type="entry name" value="DNA_pol_E_B"/>
    <property type="match status" value="1"/>
</dbReference>
<accession>A0A8C4MH06</accession>
<dbReference type="InterPro" id="IPR007185">
    <property type="entry name" value="DNA_pol_a/d/e_bsu"/>
</dbReference>
<feature type="domain" description="DNA polymerase alpha subunit B N-terminal" evidence="11">
    <location>
        <begin position="6"/>
        <end position="72"/>
    </location>
</feature>
<dbReference type="Proteomes" id="UP000694387">
    <property type="component" value="Chromosome 29"/>
</dbReference>
<evidence type="ECO:0000256" key="9">
    <source>
        <dbReference type="SAM" id="MobiDB-lite"/>
    </source>
</evidence>
<dbReference type="Gene3D" id="3.60.21.60">
    <property type="match status" value="1"/>
</dbReference>
<reference evidence="13" key="3">
    <citation type="submission" date="2025-09" db="UniProtKB">
        <authorList>
            <consortium name="Ensembl"/>
        </authorList>
    </citation>
    <scope>IDENTIFICATION</scope>
</reference>
<evidence type="ECO:0000259" key="10">
    <source>
        <dbReference type="Pfam" id="PF04042"/>
    </source>
</evidence>
<dbReference type="InterPro" id="IPR043034">
    <property type="entry name" value="DNA_pol_alpha_B_N_sf"/>
</dbReference>
<dbReference type="GO" id="GO:0005829">
    <property type="term" value="C:cytosol"/>
    <property type="evidence" value="ECO:0007669"/>
    <property type="project" value="Ensembl"/>
</dbReference>
<evidence type="ECO:0000256" key="5">
    <source>
        <dbReference type="ARBA" id="ARBA00022705"/>
    </source>
</evidence>
<dbReference type="GO" id="GO:0005658">
    <property type="term" value="C:alpha DNA polymerase:primase complex"/>
    <property type="evidence" value="ECO:0007669"/>
    <property type="project" value="Ensembl"/>
</dbReference>
<comment type="subcellular location">
    <subcellularLocation>
        <location evidence="1">Nucleus</location>
    </subcellularLocation>
</comment>
<protein>
    <recommendedName>
        <fullName evidence="3">DNA polymerase alpha subunit B</fullName>
    </recommendedName>
    <alternativeName>
        <fullName evidence="8">DNA polymerase alpha 70 kDa subunit</fullName>
    </alternativeName>
</protein>
<dbReference type="Pfam" id="PF08418">
    <property type="entry name" value="Pol_alpha_B_N"/>
    <property type="match status" value="1"/>
</dbReference>
<evidence type="ECO:0000256" key="1">
    <source>
        <dbReference type="ARBA" id="ARBA00004123"/>
    </source>
</evidence>
<dbReference type="PANTHER" id="PTHR23061:SF12">
    <property type="entry name" value="DNA POLYMERASE ALPHA SUBUNIT B"/>
    <property type="match status" value="1"/>
</dbReference>
<dbReference type="Gene3D" id="1.10.8.530">
    <property type="entry name" value="DNA polymerase alpha-primase, subunit B, N-terminal domain"/>
    <property type="match status" value="1"/>
</dbReference>
<feature type="region of interest" description="Disordered" evidence="9">
    <location>
        <begin position="603"/>
        <end position="637"/>
    </location>
</feature>
<evidence type="ECO:0000259" key="12">
    <source>
        <dbReference type="Pfam" id="PF22062"/>
    </source>
</evidence>
<dbReference type="PANTHER" id="PTHR23061">
    <property type="entry name" value="DNA POLYMERASE 2 ALPHA 70 KDA SUBUNIT"/>
    <property type="match status" value="1"/>
</dbReference>
<dbReference type="Ensembl" id="ENSEAST00005028959.2">
    <property type="protein sequence ID" value="ENSEASP00005026669.2"/>
    <property type="gene ID" value="ENSEASG00005018030.2"/>
</dbReference>
<dbReference type="FunFam" id="1.10.8.530:FF:000001">
    <property type="entry name" value="DNA polymerase alpha subunit B"/>
    <property type="match status" value="1"/>
</dbReference>
<evidence type="ECO:0000313" key="13">
    <source>
        <dbReference type="Ensembl" id="ENSEASP00005026669.2"/>
    </source>
</evidence>
<feature type="region of interest" description="Disordered" evidence="9">
    <location>
        <begin position="652"/>
        <end position="709"/>
    </location>
</feature>
<evidence type="ECO:0000256" key="6">
    <source>
        <dbReference type="ARBA" id="ARBA00023242"/>
    </source>
</evidence>
<dbReference type="GO" id="GO:0006606">
    <property type="term" value="P:protein import into nucleus"/>
    <property type="evidence" value="ECO:0007669"/>
    <property type="project" value="Ensembl"/>
</dbReference>
<sequence length="731" mass="80798">MAVSAQRLLEELQIFGQDCEEELIEKLLELCVYYGQKEEEMVDELIAFCTSTHKANITSETLNSFEHEFLSKRLSKARHSASKDSGHAGARDIVSIQELIEVEEEEETLLNSYTTPSKGSQKRAVITPESSLTKRRVSARSPHQLLSPSSFSPSATPSQKYNSRNNRGEVVTSFGSAQGMSWSGRGGAGNISLKVVGCPESLTGSYKSMFQKLPDIREVLTCRIEELGSELKEHYKIEAFTPVLAPAQEPVILLGQIGCDSNGKLNSKSVILEGDREHSSGAQIPVDLSELKEYSLFPGQVVIMEGINTTGRKLVATKLYEGVPLPFLQPTEEDRDFEQSMVLVACGPYTTSDSITYEPLLDLIAIINRDRPDVCVLFGPFLDAKHEQVESCLLTSPFEDVFKQCLRTIIEGTRSSGSHLVFVPSLRDVHHEPVYPQPPFSYSELPQEDKKRVHFLSEPCSFSINGVIFGLTSTDLLFHMGAEEISSSSGTSDRFSRILKHILTQRSYYPLYPPQEDMAIDYENFYAYAQLPVTPDVFIIPSELRYFVKVSLNSAFSQKCQKQPLTFPSRPPALCLWGSTHGAGGLVSLGEVVGREQKSVVKRLSQQLSSDSPAWEPRRQVGRPSNSGSRTPRATSEWQDLHTALAFPPPPQLCRASQWAQPESSEEALGSLSLPPEAPPTRGWGIGSQSPQGIHPPTPSWQTRPSSTSRGKLCFLVGDNKQIGFVSKFGS</sequence>
<evidence type="ECO:0000313" key="14">
    <source>
        <dbReference type="Proteomes" id="UP000694387"/>
    </source>
</evidence>
<dbReference type="InterPro" id="IPR054300">
    <property type="entry name" value="OB_DPOA2"/>
</dbReference>
<feature type="compositionally biased region" description="Low complexity" evidence="9">
    <location>
        <begin position="141"/>
        <end position="158"/>
    </location>
</feature>
<dbReference type="InterPro" id="IPR013627">
    <property type="entry name" value="Pol_alpha_B_N"/>
</dbReference>
<reference evidence="13 14" key="1">
    <citation type="journal article" date="2020" name="Nat. Commun.">
        <title>Donkey genomes provide new insights into domestication and selection for coat color.</title>
        <authorList>
            <person name="Wang"/>
            <person name="C."/>
            <person name="Li"/>
            <person name="H."/>
            <person name="Guo"/>
            <person name="Y."/>
            <person name="Huang"/>
            <person name="J."/>
            <person name="Sun"/>
            <person name="Y."/>
            <person name="Min"/>
            <person name="J."/>
            <person name="Wang"/>
            <person name="J."/>
            <person name="Fang"/>
            <person name="X."/>
            <person name="Zhao"/>
            <person name="Z."/>
            <person name="Wang"/>
            <person name="S."/>
            <person name="Zhang"/>
            <person name="Y."/>
            <person name="Liu"/>
            <person name="Q."/>
            <person name="Jiang"/>
            <person name="Q."/>
            <person name="Wang"/>
            <person name="X."/>
            <person name="Guo"/>
            <person name="Y."/>
            <person name="Yang"/>
            <person name="C."/>
            <person name="Wang"/>
            <person name="Y."/>
            <person name="Tian"/>
            <person name="F."/>
            <person name="Zhuang"/>
            <person name="G."/>
            <person name="Fan"/>
            <person name="Y."/>
            <person name="Gao"/>
            <person name="Q."/>
            <person name="Li"/>
            <person name="Y."/>
            <person name="Ju"/>
            <person name="Z."/>
            <person name="Li"/>
            <person name="J."/>
            <person name="Li"/>
            <person name="R."/>
            <person name="Hou"/>
            <person name="M."/>
            <person name="Yang"/>
            <person name="G."/>
            <person name="Liu"/>
            <person name="G."/>
            <person name="Liu"/>
            <person name="W."/>
            <person name="Guo"/>
            <person name="J."/>
            <person name="Pan"/>
            <person name="S."/>
            <person name="Fan"/>
            <person name="G."/>
            <person name="Zhang"/>
            <person name="W."/>
            <person name="Zhang"/>
            <person name="R."/>
            <person name="Yu"/>
            <person name="J."/>
            <person name="Zhang"/>
            <person name="X."/>
            <person name="Yin"/>
            <person name="Q."/>
            <person name="Ji"/>
            <person name="C."/>
            <person name="Jin"/>
            <person name="Y."/>
            <person name="Yue"/>
            <person name="G."/>
            <person name="Liu"/>
            <person name="M."/>
            <person name="Xu"/>
            <person name="J."/>
            <person name="Liu"/>
            <person name="S."/>
            <person name="Jordana"/>
            <person name="J."/>
            <person name="Noce"/>
            <person name="A."/>
            <person name="Amills"/>
            <person name="M."/>
            <person name="Wu"/>
            <person name="D.D."/>
            <person name="Li"/>
            <person name="S."/>
            <person name="Zhou"/>
            <person name="X. and Zhong"/>
            <person name="J."/>
        </authorList>
    </citation>
    <scope>NUCLEOTIDE SEQUENCE [LARGE SCALE GENOMIC DNA]</scope>
</reference>
<reference evidence="13" key="2">
    <citation type="submission" date="2025-08" db="UniProtKB">
        <authorList>
            <consortium name="Ensembl"/>
        </authorList>
    </citation>
    <scope>IDENTIFICATION</scope>
</reference>
<comment type="similarity">
    <text evidence="2">Belongs to the DNA polymerase alpha subunit B family.</text>
</comment>
<dbReference type="GO" id="GO:0036064">
    <property type="term" value="C:ciliary basal body"/>
    <property type="evidence" value="ECO:0007669"/>
    <property type="project" value="Ensembl"/>
</dbReference>
<feature type="domain" description="DNA polymerase alpha subunit B OB" evidence="12">
    <location>
        <begin position="217"/>
        <end position="322"/>
    </location>
</feature>
<keyword evidence="5" id="KW-0235">DNA replication</keyword>
<organism evidence="13 14">
    <name type="scientific">Equus asinus</name>
    <name type="common">Donkey</name>
    <name type="synonym">Equus africanus asinus</name>
    <dbReference type="NCBI Taxonomy" id="9793"/>
    <lineage>
        <taxon>Eukaryota</taxon>
        <taxon>Metazoa</taxon>
        <taxon>Chordata</taxon>
        <taxon>Craniata</taxon>
        <taxon>Vertebrata</taxon>
        <taxon>Euteleostomi</taxon>
        <taxon>Mammalia</taxon>
        <taxon>Eutheria</taxon>
        <taxon>Laurasiatheria</taxon>
        <taxon>Perissodactyla</taxon>
        <taxon>Equidae</taxon>
        <taxon>Equus</taxon>
    </lineage>
</organism>
<evidence type="ECO:0000256" key="2">
    <source>
        <dbReference type="ARBA" id="ARBA00007299"/>
    </source>
</evidence>
<keyword evidence="6" id="KW-0539">Nucleus</keyword>
<keyword evidence="14" id="KW-1185">Reference proteome</keyword>
<feature type="compositionally biased region" description="Polar residues" evidence="9">
    <location>
        <begin position="623"/>
        <end position="637"/>
    </location>
</feature>
<name>A0A8C4MH06_EQUAS</name>
<dbReference type="Pfam" id="PF22062">
    <property type="entry name" value="OB_DPOA2"/>
    <property type="match status" value="1"/>
</dbReference>
<evidence type="ECO:0000256" key="4">
    <source>
        <dbReference type="ARBA" id="ARBA00022553"/>
    </source>
</evidence>
<evidence type="ECO:0000259" key="11">
    <source>
        <dbReference type="Pfam" id="PF08418"/>
    </source>
</evidence>
<proteinExistence type="inferred from homology"/>
<feature type="compositionally biased region" description="Polar residues" evidence="9">
    <location>
        <begin position="700"/>
        <end position="709"/>
    </location>
</feature>
<dbReference type="AlphaFoldDB" id="A0A8C4MH06"/>
<feature type="region of interest" description="Disordered" evidence="9">
    <location>
        <begin position="107"/>
        <end position="167"/>
    </location>
</feature>
<comment type="function">
    <text evidence="7">Accessory subunit of the DNA polymerase alpha complex (also known as the alpha DNA polymerase-primase complex) which plays an essential role in the initiation of DNA synthesis. During the S phase of the cell cycle, the DNA polymerase alpha complex (composed of a catalytic subunit POLA1, an accessory subunit POLA2 and two primase subunits, the catalytic subunit PRIM1 and the regulatory subunit PRIM2) is recruited to DNA at the replicative forks via direct interactions with MCM10 and WDHD1. The primase subunit of the polymerase alpha complex initiates DNA synthesis by oligomerising short RNA primers on both leading and lagging strands. These primers are initially extended by the polymerase alpha catalytic subunit and subsequently transferred to polymerase delta and polymerase epsilon for processive synthesis on the lagging and leading strand, respectively.</text>
</comment>
<dbReference type="InterPro" id="IPR016722">
    <property type="entry name" value="DNA_pol_alpha_bsu"/>
</dbReference>
<keyword evidence="4" id="KW-0597">Phosphoprotein</keyword>